<feature type="non-terminal residue" evidence="2">
    <location>
        <position position="344"/>
    </location>
</feature>
<protein>
    <submittedName>
        <fullName evidence="2">DUF4158 domain-containing protein</fullName>
    </submittedName>
</protein>
<evidence type="ECO:0000259" key="1">
    <source>
        <dbReference type="Pfam" id="PF13700"/>
    </source>
</evidence>
<evidence type="ECO:0000313" key="3">
    <source>
        <dbReference type="Proteomes" id="UP001277183"/>
    </source>
</evidence>
<organism evidence="2 3">
    <name type="scientific">Aeromonas caviae</name>
    <name type="common">Aeromonas punctata</name>
    <dbReference type="NCBI Taxonomy" id="648"/>
    <lineage>
        <taxon>Bacteria</taxon>
        <taxon>Pseudomonadati</taxon>
        <taxon>Pseudomonadota</taxon>
        <taxon>Gammaproteobacteria</taxon>
        <taxon>Aeromonadales</taxon>
        <taxon>Aeromonadaceae</taxon>
        <taxon>Aeromonas</taxon>
    </lineage>
</organism>
<name>A0AAW9FAW7_AERCA</name>
<dbReference type="EMBL" id="JAWZVU010000216">
    <property type="protein sequence ID" value="MDX7723124.1"/>
    <property type="molecule type" value="Genomic_DNA"/>
</dbReference>
<feature type="domain" description="DUF4158" evidence="1">
    <location>
        <begin position="6"/>
        <end position="169"/>
    </location>
</feature>
<sequence length="344" mass="39229">MPRRLILSATERDTLLALPESQDDLIRYYTFNDSDLSLIRQRRGDANRLGFAVQLCLLRYPGYALGTDSELPEPVILWVAKQVQAEPASWAKYGERDVTRREHAQELRTYLQLAPFGLSDFRALVRELTELAQQTDKGLLLAGQALESLRQKRRILPALSVIDRACSEAIARANRRVYRALVEPLTDSHRAKLDELLKLKAGSSITWLTWLRQAPLKPNSRHMLEHIERLKTFQLVDLPEGLGRHIHQNRLLKLAREGGQMTPKDLGKFEPQRRYATLAAVVLESTATVIDELVDLHDRILVKLFSGAKHKHQQQFQKQGKAINDKVRLYSRIGQALLEAKESG</sequence>
<accession>A0AAW9FAW7</accession>
<reference evidence="2" key="1">
    <citation type="submission" date="2023-11" db="EMBL/GenBank/DDBJ databases">
        <title>WGS of Aeromonas in Northern Israel.</title>
        <authorList>
            <person name="Hershko Y."/>
        </authorList>
    </citation>
    <scope>NUCLEOTIDE SEQUENCE</scope>
    <source>
        <strain evidence="2">77416</strain>
    </source>
</reference>
<dbReference type="InterPro" id="IPR025296">
    <property type="entry name" value="DUF4158"/>
</dbReference>
<dbReference type="RefSeq" id="WP_161648288.1">
    <property type="nucleotide sequence ID" value="NZ_JAAALV010000144.1"/>
</dbReference>
<dbReference type="Pfam" id="PF13700">
    <property type="entry name" value="DUF4158"/>
    <property type="match status" value="1"/>
</dbReference>
<evidence type="ECO:0000313" key="2">
    <source>
        <dbReference type="EMBL" id="MDX7723124.1"/>
    </source>
</evidence>
<gene>
    <name evidence="2" type="ORF">SJS77_22250</name>
</gene>
<dbReference type="Proteomes" id="UP001277183">
    <property type="component" value="Unassembled WGS sequence"/>
</dbReference>
<comment type="caution">
    <text evidence="2">The sequence shown here is derived from an EMBL/GenBank/DDBJ whole genome shotgun (WGS) entry which is preliminary data.</text>
</comment>
<proteinExistence type="predicted"/>
<dbReference type="AlphaFoldDB" id="A0AAW9FAW7"/>